<dbReference type="NCBIfam" id="TIGR00369">
    <property type="entry name" value="unchar_dom_1"/>
    <property type="match status" value="1"/>
</dbReference>
<dbReference type="GO" id="GO:0047617">
    <property type="term" value="F:fatty acyl-CoA hydrolase activity"/>
    <property type="evidence" value="ECO:0007669"/>
    <property type="project" value="UniProtKB-EC"/>
</dbReference>
<dbReference type="InterPro" id="IPR006683">
    <property type="entry name" value="Thioestr_dom"/>
</dbReference>
<dbReference type="InterPro" id="IPR003736">
    <property type="entry name" value="PAAI_dom"/>
</dbReference>
<evidence type="ECO:0000256" key="7">
    <source>
        <dbReference type="ARBA" id="ARBA00048062"/>
    </source>
</evidence>
<evidence type="ECO:0000313" key="9">
    <source>
        <dbReference type="EMBL" id="MBR7783388.1"/>
    </source>
</evidence>
<dbReference type="NCBIfam" id="NF008675">
    <property type="entry name" value="PRK11688.1"/>
    <property type="match status" value="1"/>
</dbReference>
<comment type="catalytic activity">
    <reaction evidence="2">
        <text>a fatty acyl-CoA + H2O = a fatty acid + CoA + H(+)</text>
        <dbReference type="Rhea" id="RHEA:16781"/>
        <dbReference type="ChEBI" id="CHEBI:15377"/>
        <dbReference type="ChEBI" id="CHEBI:15378"/>
        <dbReference type="ChEBI" id="CHEBI:28868"/>
        <dbReference type="ChEBI" id="CHEBI:57287"/>
        <dbReference type="ChEBI" id="CHEBI:77636"/>
        <dbReference type="EC" id="3.1.2.20"/>
    </reaction>
</comment>
<evidence type="ECO:0000313" key="10">
    <source>
        <dbReference type="Proteomes" id="UP000680067"/>
    </source>
</evidence>
<dbReference type="EC" id="3.1.2.20" evidence="5"/>
<protein>
    <recommendedName>
        <fullName evidence="6">Medium/long-chain acyl-CoA thioesterase YigI</fullName>
        <ecNumber evidence="5">3.1.2.20</ecNumber>
    </recommendedName>
</protein>
<comment type="caution">
    <text evidence="9">The sequence shown here is derived from an EMBL/GenBank/DDBJ whole genome shotgun (WGS) entry which is preliminary data.</text>
</comment>
<evidence type="ECO:0000256" key="1">
    <source>
        <dbReference type="ARBA" id="ARBA00022801"/>
    </source>
</evidence>
<dbReference type="Pfam" id="PF03061">
    <property type="entry name" value="4HBT"/>
    <property type="match status" value="1"/>
</dbReference>
<gene>
    <name evidence="9" type="ORF">KDM89_14685</name>
</gene>
<comment type="catalytic activity">
    <reaction evidence="3">
        <text>a long-chain fatty acyl-CoA + H2O = a long-chain fatty acid + CoA + H(+)</text>
        <dbReference type="Rhea" id="RHEA:67680"/>
        <dbReference type="ChEBI" id="CHEBI:15377"/>
        <dbReference type="ChEBI" id="CHEBI:15378"/>
        <dbReference type="ChEBI" id="CHEBI:57287"/>
        <dbReference type="ChEBI" id="CHEBI:57560"/>
        <dbReference type="ChEBI" id="CHEBI:83139"/>
    </reaction>
</comment>
<dbReference type="Proteomes" id="UP000680067">
    <property type="component" value="Unassembled WGS sequence"/>
</dbReference>
<organism evidence="9 10">
    <name type="scientific">Undibacterium luofuense</name>
    <dbReference type="NCBI Taxonomy" id="2828733"/>
    <lineage>
        <taxon>Bacteria</taxon>
        <taxon>Pseudomonadati</taxon>
        <taxon>Pseudomonadota</taxon>
        <taxon>Betaproteobacteria</taxon>
        <taxon>Burkholderiales</taxon>
        <taxon>Oxalobacteraceae</taxon>
        <taxon>Undibacterium</taxon>
    </lineage>
</organism>
<dbReference type="AlphaFoldDB" id="A0A941DM47"/>
<comment type="similarity">
    <text evidence="4">Belongs to the YigI thioesterase family.</text>
</comment>
<proteinExistence type="inferred from homology"/>
<dbReference type="EMBL" id="JAGSPN010000011">
    <property type="protein sequence ID" value="MBR7783388.1"/>
    <property type="molecule type" value="Genomic_DNA"/>
</dbReference>
<dbReference type="SUPFAM" id="SSF54637">
    <property type="entry name" value="Thioesterase/thiol ester dehydrase-isomerase"/>
    <property type="match status" value="1"/>
</dbReference>
<evidence type="ECO:0000256" key="2">
    <source>
        <dbReference type="ARBA" id="ARBA00035880"/>
    </source>
</evidence>
<dbReference type="InterPro" id="IPR029069">
    <property type="entry name" value="HotDog_dom_sf"/>
</dbReference>
<evidence type="ECO:0000256" key="4">
    <source>
        <dbReference type="ARBA" id="ARBA00038381"/>
    </source>
</evidence>
<keyword evidence="1" id="KW-0378">Hydrolase</keyword>
<name>A0A941DM47_9BURK</name>
<evidence type="ECO:0000256" key="3">
    <source>
        <dbReference type="ARBA" id="ARBA00036002"/>
    </source>
</evidence>
<evidence type="ECO:0000259" key="8">
    <source>
        <dbReference type="Pfam" id="PF03061"/>
    </source>
</evidence>
<evidence type="ECO:0000256" key="5">
    <source>
        <dbReference type="ARBA" id="ARBA00038894"/>
    </source>
</evidence>
<dbReference type="PANTHER" id="PTHR43240">
    <property type="entry name" value="1,4-DIHYDROXY-2-NAPHTHOYL-COA THIOESTERASE 1"/>
    <property type="match status" value="1"/>
</dbReference>
<sequence>MHTNAEFHQYLHHVLEEKIPFCKLLGMKLTDLNADHPTLTIRKQPELIGNFSQGMLHGGVIASVLDSIGAVGVLLKMAQQTPRQTAMEQVAEFAQMSTIDLRVDFLKPARGDVFVASAEVTRLGRRVANVLMQMHDQNGVRIATGAAAFILHGKG</sequence>
<dbReference type="RefSeq" id="WP_212688664.1">
    <property type="nucleotide sequence ID" value="NZ_JAGSPN010000011.1"/>
</dbReference>
<keyword evidence="10" id="KW-1185">Reference proteome</keyword>
<feature type="domain" description="Thioesterase" evidence="8">
    <location>
        <begin position="53"/>
        <end position="141"/>
    </location>
</feature>
<reference evidence="9" key="1">
    <citation type="submission" date="2021-04" db="EMBL/GenBank/DDBJ databases">
        <title>novel species isolated from subtropical streams in China.</title>
        <authorList>
            <person name="Lu H."/>
        </authorList>
    </citation>
    <scope>NUCLEOTIDE SEQUENCE</scope>
    <source>
        <strain evidence="9">LFS511W</strain>
    </source>
</reference>
<dbReference type="PANTHER" id="PTHR43240:SF20">
    <property type="entry name" value="MEDIUM_LONG-CHAIN ACYL-COA THIOESTERASE YIGI"/>
    <property type="match status" value="1"/>
</dbReference>
<dbReference type="Gene3D" id="3.10.129.10">
    <property type="entry name" value="Hotdog Thioesterase"/>
    <property type="match status" value="1"/>
</dbReference>
<comment type="catalytic activity">
    <reaction evidence="7">
        <text>a medium-chain fatty acyl-CoA + H2O = a medium-chain fatty acid + CoA + H(+)</text>
        <dbReference type="Rhea" id="RHEA:68184"/>
        <dbReference type="ChEBI" id="CHEBI:15377"/>
        <dbReference type="ChEBI" id="CHEBI:15378"/>
        <dbReference type="ChEBI" id="CHEBI:57287"/>
        <dbReference type="ChEBI" id="CHEBI:59558"/>
        <dbReference type="ChEBI" id="CHEBI:90546"/>
    </reaction>
</comment>
<dbReference type="CDD" id="cd03443">
    <property type="entry name" value="PaaI_thioesterase"/>
    <property type="match status" value="1"/>
</dbReference>
<accession>A0A941DM47</accession>
<evidence type="ECO:0000256" key="6">
    <source>
        <dbReference type="ARBA" id="ARBA00040062"/>
    </source>
</evidence>